<feature type="domain" description="Isochorismatase-like" evidence="1">
    <location>
        <begin position="18"/>
        <end position="167"/>
    </location>
</feature>
<dbReference type="PANTHER" id="PTHR14119:SF3">
    <property type="entry name" value="ISOCHORISMATASE DOMAIN-CONTAINING PROTEIN 2"/>
    <property type="match status" value="1"/>
</dbReference>
<name>A0A3A4NLU2_ABYX5</name>
<dbReference type="InterPro" id="IPR050993">
    <property type="entry name" value="Isochorismatase_domain"/>
</dbReference>
<reference evidence="2 3" key="1">
    <citation type="journal article" date="2017" name="ISME J.">
        <title>Energy and carbon metabolisms in a deep terrestrial subsurface fluid microbial community.</title>
        <authorList>
            <person name="Momper L."/>
            <person name="Jungbluth S.P."/>
            <person name="Lee M.D."/>
            <person name="Amend J.P."/>
        </authorList>
    </citation>
    <scope>NUCLEOTIDE SEQUENCE [LARGE SCALE GENOMIC DNA]</scope>
    <source>
        <strain evidence="2">SURF_5</strain>
    </source>
</reference>
<comment type="caution">
    <text evidence="2">The sequence shown here is derived from an EMBL/GenBank/DDBJ whole genome shotgun (WGS) entry which is preliminary data.</text>
</comment>
<dbReference type="InterPro" id="IPR000868">
    <property type="entry name" value="Isochorismatase-like_dom"/>
</dbReference>
<evidence type="ECO:0000313" key="2">
    <source>
        <dbReference type="EMBL" id="RJP20062.1"/>
    </source>
</evidence>
<proteinExistence type="predicted"/>
<gene>
    <name evidence="2" type="ORF">C4520_11850</name>
</gene>
<dbReference type="Proteomes" id="UP000265882">
    <property type="component" value="Unassembled WGS sequence"/>
</dbReference>
<dbReference type="EMBL" id="QZKU01000080">
    <property type="protein sequence ID" value="RJP20062.1"/>
    <property type="molecule type" value="Genomic_DNA"/>
</dbReference>
<sequence>MEQRMMMRHRQILSRSNSALLVIDYQEKLLAAFANPDPFIGSCIKLIRFAKTLDLPILWTEQYPQGLGRTIEQVKQELTGLEPIEKVSFSCFGDSRFASAVSRLNRAQLIVCGIETHICVAQTVLDALEAGYQPQVAADACGSRRESDHEFGLRKMENAGSVLTTAEAAMYEVLARSDTAEFRKILKIVK</sequence>
<protein>
    <submittedName>
        <fullName evidence="2">Hydrolase</fullName>
    </submittedName>
</protein>
<dbReference type="InterPro" id="IPR036380">
    <property type="entry name" value="Isochorismatase-like_sf"/>
</dbReference>
<dbReference type="Pfam" id="PF00857">
    <property type="entry name" value="Isochorismatase"/>
    <property type="match status" value="1"/>
</dbReference>
<dbReference type="GO" id="GO:0016787">
    <property type="term" value="F:hydrolase activity"/>
    <property type="evidence" value="ECO:0007669"/>
    <property type="project" value="UniProtKB-KW"/>
</dbReference>
<organism evidence="2 3">
    <name type="scientific">Abyssobacteria bacterium (strain SURF_5)</name>
    <dbReference type="NCBI Taxonomy" id="2093360"/>
    <lineage>
        <taxon>Bacteria</taxon>
        <taxon>Pseudomonadati</taxon>
        <taxon>Candidatus Hydrogenedentota</taxon>
        <taxon>Candidatus Abyssobacteria</taxon>
    </lineage>
</organism>
<evidence type="ECO:0000259" key="1">
    <source>
        <dbReference type="Pfam" id="PF00857"/>
    </source>
</evidence>
<accession>A0A3A4NLU2</accession>
<evidence type="ECO:0000313" key="3">
    <source>
        <dbReference type="Proteomes" id="UP000265882"/>
    </source>
</evidence>
<dbReference type="SUPFAM" id="SSF52499">
    <property type="entry name" value="Isochorismatase-like hydrolases"/>
    <property type="match status" value="1"/>
</dbReference>
<dbReference type="CDD" id="cd01012">
    <property type="entry name" value="YcaC_related"/>
    <property type="match status" value="1"/>
</dbReference>
<keyword evidence="2" id="KW-0378">Hydrolase</keyword>
<dbReference type="PANTHER" id="PTHR14119">
    <property type="entry name" value="HYDROLASE"/>
    <property type="match status" value="1"/>
</dbReference>
<dbReference type="Gene3D" id="3.40.50.850">
    <property type="entry name" value="Isochorismatase-like"/>
    <property type="match status" value="1"/>
</dbReference>
<dbReference type="AlphaFoldDB" id="A0A3A4NLU2"/>